<dbReference type="OrthoDB" id="3365698at2759"/>
<reference evidence="1 2" key="1">
    <citation type="journal article" date="2015" name="Fungal Genet. Biol.">
        <title>Evolution of novel wood decay mechanisms in Agaricales revealed by the genome sequences of Fistulina hepatica and Cylindrobasidium torrendii.</title>
        <authorList>
            <person name="Floudas D."/>
            <person name="Held B.W."/>
            <person name="Riley R."/>
            <person name="Nagy L.G."/>
            <person name="Koehler G."/>
            <person name="Ransdell A.S."/>
            <person name="Younus H."/>
            <person name="Chow J."/>
            <person name="Chiniquy J."/>
            <person name="Lipzen A."/>
            <person name="Tritt A."/>
            <person name="Sun H."/>
            <person name="Haridas S."/>
            <person name="LaButti K."/>
            <person name="Ohm R.A."/>
            <person name="Kues U."/>
            <person name="Blanchette R.A."/>
            <person name="Grigoriev I.V."/>
            <person name="Minto R.E."/>
            <person name="Hibbett D.S."/>
        </authorList>
    </citation>
    <scope>NUCLEOTIDE SEQUENCE [LARGE SCALE GENOMIC DNA]</scope>
    <source>
        <strain evidence="1 2">FP15055 ss-10</strain>
    </source>
</reference>
<gene>
    <name evidence="1" type="ORF">CYLTODRAFT_419546</name>
</gene>
<protein>
    <submittedName>
        <fullName evidence="1">Uncharacterized protein</fullName>
    </submittedName>
</protein>
<sequence>MDNLPLEILQDIFELSCIGPGPSLGVCLCLGPYTLLPVQHQLLMVSRLWRDVATSTQSLWTTIFASCVNDSGEKKEEKLRFLRLALGRSGTALLDIHVVSCWEAVAEYLIPKAYRWRMLTVGTSDLYADLSSFAGLQGKLPALVAFELDDKAVDPNQRSQVIGWLSDAFSHSHLIREVLCYSELLEVRFPWHQLTSLNVKFIPLPTQAMDDAVRFKGLLESCKSLKRLSINGQPPLALPFRNTTVQELVHPDPLWLWFLTLPALRKLVLRGFSRHIDCFPLCIDFIQRSRCSLTSLQLEIPITRWTSVTISSFQDVLKLVPCLQSLLLEAPTIVDESPPACYPADIPSLCQPLHDPKVLPALVNFDIVLSQGTKQSAEHCMEALRVWLAVVSDVVGARRASMKRFDVNVRAVREETQEHVTRDNVESMVEIGALQARAREVGIKGHLWVTTLRFQPYESLMHVSKYDIEF</sequence>
<evidence type="ECO:0000313" key="2">
    <source>
        <dbReference type="Proteomes" id="UP000054007"/>
    </source>
</evidence>
<evidence type="ECO:0000313" key="1">
    <source>
        <dbReference type="EMBL" id="KIY70727.1"/>
    </source>
</evidence>
<dbReference type="EMBL" id="KN880464">
    <property type="protein sequence ID" value="KIY70727.1"/>
    <property type="molecule type" value="Genomic_DNA"/>
</dbReference>
<proteinExistence type="predicted"/>
<accession>A0A0D7BJT8</accession>
<dbReference type="AlphaFoldDB" id="A0A0D7BJT8"/>
<organism evidence="1 2">
    <name type="scientific">Cylindrobasidium torrendii FP15055 ss-10</name>
    <dbReference type="NCBI Taxonomy" id="1314674"/>
    <lineage>
        <taxon>Eukaryota</taxon>
        <taxon>Fungi</taxon>
        <taxon>Dikarya</taxon>
        <taxon>Basidiomycota</taxon>
        <taxon>Agaricomycotina</taxon>
        <taxon>Agaricomycetes</taxon>
        <taxon>Agaricomycetidae</taxon>
        <taxon>Agaricales</taxon>
        <taxon>Marasmiineae</taxon>
        <taxon>Physalacriaceae</taxon>
        <taxon>Cylindrobasidium</taxon>
    </lineage>
</organism>
<keyword evidence="2" id="KW-1185">Reference proteome</keyword>
<name>A0A0D7BJT8_9AGAR</name>
<dbReference type="Proteomes" id="UP000054007">
    <property type="component" value="Unassembled WGS sequence"/>
</dbReference>